<dbReference type="AlphaFoldDB" id="A0A240EJS0"/>
<gene>
    <name evidence="1" type="ORF">VTH8203_01828</name>
</gene>
<dbReference type="RefSeq" id="WP_096993409.1">
    <property type="nucleotide sequence ID" value="NZ_JBHSII010000011.1"/>
</dbReference>
<dbReference type="EMBL" id="OANU01000023">
    <property type="protein sequence ID" value="SNX48210.1"/>
    <property type="molecule type" value="Genomic_DNA"/>
</dbReference>
<evidence type="ECO:0000313" key="1">
    <source>
        <dbReference type="EMBL" id="SNX48210.1"/>
    </source>
</evidence>
<keyword evidence="2" id="KW-1185">Reference proteome</keyword>
<proteinExistence type="predicted"/>
<reference evidence="2" key="1">
    <citation type="submission" date="2016-06" db="EMBL/GenBank/DDBJ databases">
        <authorList>
            <person name="Rodrigo-Torres L."/>
            <person name="Arahal R.D."/>
            <person name="Lucena T."/>
        </authorList>
    </citation>
    <scope>NUCLEOTIDE SEQUENCE [LARGE SCALE GENOMIC DNA]</scope>
    <source>
        <strain evidence="2">CECT8203</strain>
    </source>
</reference>
<dbReference type="Proteomes" id="UP000219336">
    <property type="component" value="Unassembled WGS sequence"/>
</dbReference>
<accession>A0A240EJS0</accession>
<evidence type="ECO:0000313" key="2">
    <source>
        <dbReference type="Proteomes" id="UP000219336"/>
    </source>
</evidence>
<organism evidence="1 2">
    <name type="scientific">Vibrio thalassae</name>
    <dbReference type="NCBI Taxonomy" id="1243014"/>
    <lineage>
        <taxon>Bacteria</taxon>
        <taxon>Pseudomonadati</taxon>
        <taxon>Pseudomonadota</taxon>
        <taxon>Gammaproteobacteria</taxon>
        <taxon>Vibrionales</taxon>
        <taxon>Vibrionaceae</taxon>
        <taxon>Vibrio</taxon>
    </lineage>
</organism>
<protein>
    <submittedName>
        <fullName evidence="1">Uncharacterized protein</fullName>
    </submittedName>
</protein>
<dbReference type="OrthoDB" id="5825483at2"/>
<name>A0A240EJS0_9VIBR</name>
<sequence>MTFFNFVANYFQATYKYEDNDSLLGRLFYVSPAERAERLNELFSTDAFWGLSSFAQTQKQDSITENRNNKTE</sequence>